<evidence type="ECO:0000256" key="4">
    <source>
        <dbReference type="ARBA" id="ARBA00023125"/>
    </source>
</evidence>
<evidence type="ECO:0000313" key="8">
    <source>
        <dbReference type="Proteomes" id="UP000437736"/>
    </source>
</evidence>
<reference evidence="7 8" key="1">
    <citation type="submission" date="2019-11" db="EMBL/GenBank/DDBJ databases">
        <title>Acidiferrimicrobium australis gen. nov., sp. nov., an acidophilic and obligately heterotrophic, member of the Actinobacteria that catalyses dissimilatory oxido- reduction of iron isolated from metal-rich acidic water in Chile.</title>
        <authorList>
            <person name="Gonzalez D."/>
            <person name="Huber K."/>
            <person name="Hedrich S."/>
            <person name="Rojas-Villalobos C."/>
            <person name="Quatrini R."/>
            <person name="Dinamarca M.A."/>
            <person name="Schwarz A."/>
            <person name="Canales C."/>
            <person name="Nancucheo I."/>
        </authorList>
    </citation>
    <scope>NUCLEOTIDE SEQUENCE [LARGE SCALE GENOMIC DNA]</scope>
    <source>
        <strain evidence="7 8">USS-CCA1</strain>
    </source>
</reference>
<sequence>MEEPSARGIAAAVGRLVNQCKIKPGDRLPTVRSVAVGLRVSPTTVSHAWRSLARAGLVTTRGRSGTFVRGEVHASPAARMLRVFGNPAGLSLDLSSGIPDAALLPDWGPSLARAGEQRFASHYGDVPVLPALEEILRDRWPFRPERLTVLDGALDALDRVAAITVQFGDRVLVENPCFPPMLDILQERGAQPVPVELDDDGPSPEAVRRALDANPTVFLLQPRAHNPAGVSLSDVRARQLAEVLAGTSVVVVEDDHAGDISSAPLVSLGRHLPGQVVHIRSFAKSHGPDLRLAAVGGPSWAIDAIDQRRLLGPGWSSRLLQAVLVDLLTDAAPTAEVRAARDVYARRRRRVVDLLAERGVHTTGQDGINLWVAVSHEQSALVVLAADGIGAAPGAPFEVAPLRDDHLRVTVGLVPEEDAARVADALALAANPSGRPPLADRRRGYR</sequence>
<organism evidence="7 8">
    <name type="scientific">Acidiferrimicrobium australe</name>
    <dbReference type="NCBI Taxonomy" id="2664430"/>
    <lineage>
        <taxon>Bacteria</taxon>
        <taxon>Bacillati</taxon>
        <taxon>Actinomycetota</taxon>
        <taxon>Acidimicrobiia</taxon>
        <taxon>Acidimicrobiales</taxon>
        <taxon>Acidimicrobiaceae</taxon>
        <taxon>Acidiferrimicrobium</taxon>
    </lineage>
</organism>
<dbReference type="SMART" id="SM00345">
    <property type="entry name" value="HTH_GNTR"/>
    <property type="match status" value="1"/>
</dbReference>
<evidence type="ECO:0000259" key="6">
    <source>
        <dbReference type="PROSITE" id="PS50949"/>
    </source>
</evidence>
<dbReference type="EMBL" id="WJHE01000066">
    <property type="protein sequence ID" value="MST31437.1"/>
    <property type="molecule type" value="Genomic_DNA"/>
</dbReference>
<keyword evidence="7" id="KW-0032">Aminotransferase</keyword>
<dbReference type="PANTHER" id="PTHR46577">
    <property type="entry name" value="HTH-TYPE TRANSCRIPTIONAL REGULATORY PROTEIN GABR"/>
    <property type="match status" value="1"/>
</dbReference>
<protein>
    <submittedName>
        <fullName evidence="7">Aminotransferase class I/II-fold pyridoxal phosphate-dependent enzyme</fullName>
    </submittedName>
</protein>
<evidence type="ECO:0000256" key="3">
    <source>
        <dbReference type="ARBA" id="ARBA00023015"/>
    </source>
</evidence>
<dbReference type="PANTHER" id="PTHR46577:SF1">
    <property type="entry name" value="HTH-TYPE TRANSCRIPTIONAL REGULATORY PROTEIN GABR"/>
    <property type="match status" value="1"/>
</dbReference>
<dbReference type="CDD" id="cd00609">
    <property type="entry name" value="AAT_like"/>
    <property type="match status" value="1"/>
</dbReference>
<keyword evidence="7" id="KW-0808">Transferase</keyword>
<dbReference type="Proteomes" id="UP000437736">
    <property type="component" value="Unassembled WGS sequence"/>
</dbReference>
<dbReference type="GO" id="GO:0008483">
    <property type="term" value="F:transaminase activity"/>
    <property type="evidence" value="ECO:0007669"/>
    <property type="project" value="UniProtKB-KW"/>
</dbReference>
<dbReference type="InterPro" id="IPR036388">
    <property type="entry name" value="WH-like_DNA-bd_sf"/>
</dbReference>
<keyword evidence="5" id="KW-0804">Transcription</keyword>
<accession>A0ABW9QQ37</accession>
<dbReference type="CDD" id="cd07377">
    <property type="entry name" value="WHTH_GntR"/>
    <property type="match status" value="1"/>
</dbReference>
<evidence type="ECO:0000313" key="7">
    <source>
        <dbReference type="EMBL" id="MST31437.1"/>
    </source>
</evidence>
<keyword evidence="2" id="KW-0663">Pyridoxal phosphate</keyword>
<comment type="similarity">
    <text evidence="1">In the C-terminal section; belongs to the class-I pyridoxal-phosphate-dependent aminotransferase family.</text>
</comment>
<proteinExistence type="inferred from homology"/>
<dbReference type="Pfam" id="PF00155">
    <property type="entry name" value="Aminotran_1_2"/>
    <property type="match status" value="1"/>
</dbReference>
<dbReference type="Gene3D" id="3.40.640.10">
    <property type="entry name" value="Type I PLP-dependent aspartate aminotransferase-like (Major domain)"/>
    <property type="match status" value="1"/>
</dbReference>
<dbReference type="Pfam" id="PF00392">
    <property type="entry name" value="GntR"/>
    <property type="match status" value="1"/>
</dbReference>
<comment type="caution">
    <text evidence="7">The sequence shown here is derived from an EMBL/GenBank/DDBJ whole genome shotgun (WGS) entry which is preliminary data.</text>
</comment>
<evidence type="ECO:0000256" key="1">
    <source>
        <dbReference type="ARBA" id="ARBA00005384"/>
    </source>
</evidence>
<keyword evidence="8" id="KW-1185">Reference proteome</keyword>
<dbReference type="InterPro" id="IPR015424">
    <property type="entry name" value="PyrdxlP-dep_Trfase"/>
</dbReference>
<dbReference type="InterPro" id="IPR000524">
    <property type="entry name" value="Tscrpt_reg_HTH_GntR"/>
</dbReference>
<dbReference type="Gene3D" id="1.10.10.10">
    <property type="entry name" value="Winged helix-like DNA-binding domain superfamily/Winged helix DNA-binding domain"/>
    <property type="match status" value="1"/>
</dbReference>
<gene>
    <name evidence="7" type="ORF">GHK86_01650</name>
</gene>
<name>A0ABW9QQ37_9ACTN</name>
<dbReference type="SUPFAM" id="SSF46785">
    <property type="entry name" value="Winged helix' DNA-binding domain"/>
    <property type="match status" value="1"/>
</dbReference>
<keyword evidence="3" id="KW-0805">Transcription regulation</keyword>
<dbReference type="InterPro" id="IPR004839">
    <property type="entry name" value="Aminotransferase_I/II_large"/>
</dbReference>
<evidence type="ECO:0000256" key="2">
    <source>
        <dbReference type="ARBA" id="ARBA00022898"/>
    </source>
</evidence>
<dbReference type="InterPro" id="IPR036390">
    <property type="entry name" value="WH_DNA-bd_sf"/>
</dbReference>
<keyword evidence="4" id="KW-0238">DNA-binding</keyword>
<dbReference type="InterPro" id="IPR051446">
    <property type="entry name" value="HTH_trans_reg/aminotransferase"/>
</dbReference>
<feature type="domain" description="HTH gntR-type" evidence="6">
    <location>
        <begin position="3"/>
        <end position="71"/>
    </location>
</feature>
<dbReference type="InterPro" id="IPR015421">
    <property type="entry name" value="PyrdxlP-dep_Trfase_major"/>
</dbReference>
<dbReference type="PROSITE" id="PS50949">
    <property type="entry name" value="HTH_GNTR"/>
    <property type="match status" value="1"/>
</dbReference>
<dbReference type="SUPFAM" id="SSF53383">
    <property type="entry name" value="PLP-dependent transferases"/>
    <property type="match status" value="1"/>
</dbReference>
<evidence type="ECO:0000256" key="5">
    <source>
        <dbReference type="ARBA" id="ARBA00023163"/>
    </source>
</evidence>